<comment type="similarity">
    <text evidence="1">Belongs to the UPF0162 family.</text>
</comment>
<dbReference type="Proteomes" id="UP000718564">
    <property type="component" value="Unassembled WGS sequence"/>
</dbReference>
<comment type="caution">
    <text evidence="3">The sequence shown here is derived from an EMBL/GenBank/DDBJ whole genome shotgun (WGS) entry which is preliminary data.</text>
</comment>
<gene>
    <name evidence="3" type="ORF">DP116_21935</name>
</gene>
<evidence type="ECO:0000256" key="1">
    <source>
        <dbReference type="ARBA" id="ARBA00007100"/>
    </source>
</evidence>
<dbReference type="Pfam" id="PF13371">
    <property type="entry name" value="TPR_9"/>
    <property type="match status" value="1"/>
</dbReference>
<feature type="domain" description="Protein SirB1 N-terminal" evidence="2">
    <location>
        <begin position="42"/>
        <end position="193"/>
    </location>
</feature>
<accession>A0ABX1PEQ5</accession>
<protein>
    <recommendedName>
        <fullName evidence="2">Protein SirB1 N-terminal domain-containing protein</fullName>
    </recommendedName>
</protein>
<dbReference type="Pfam" id="PF13369">
    <property type="entry name" value="Transglut_core2"/>
    <property type="match status" value="1"/>
</dbReference>
<proteinExistence type="inferred from homology"/>
<dbReference type="EMBL" id="QMEB01000209">
    <property type="protein sequence ID" value="NMG21965.1"/>
    <property type="molecule type" value="Genomic_DNA"/>
</dbReference>
<dbReference type="SUPFAM" id="SSF48452">
    <property type="entry name" value="TPR-like"/>
    <property type="match status" value="1"/>
</dbReference>
<sequence length="274" mass="31647">MNFSSARQYFAQEIQQPDEHIDLAKAALYIAQEEYPNIDPEEYLNAFDTMAVELQERLPSQRYPLRVIQSINQYLYDDLGFAGNQKDYYDPRNSFLNNVIERRLGIPITLALVYMEVSRRVDFPMVGVGMPGHFLIRPEIPDTEIFIDAFNFGEVMFPQDCQERLNQVYQQPVQLQPEFLATVSKRQLLARILANLKYIYLNQQELEKALAAVERILLLFPGAALELRDRGLLCYELGLFAQAANDLETYLIKAPQAEDAVTIRQILSLLKRMS</sequence>
<dbReference type="PANTHER" id="PTHR31350:SF21">
    <property type="entry name" value="F-BOX ONLY PROTEIN 21"/>
    <property type="match status" value="1"/>
</dbReference>
<evidence type="ECO:0000313" key="3">
    <source>
        <dbReference type="EMBL" id="NMG21965.1"/>
    </source>
</evidence>
<evidence type="ECO:0000259" key="2">
    <source>
        <dbReference type="Pfam" id="PF13369"/>
    </source>
</evidence>
<dbReference type="InterPro" id="IPR032698">
    <property type="entry name" value="SirB1_N"/>
</dbReference>
<evidence type="ECO:0000313" key="4">
    <source>
        <dbReference type="Proteomes" id="UP000718564"/>
    </source>
</evidence>
<reference evidence="3 4" key="1">
    <citation type="submission" date="2018-06" db="EMBL/GenBank/DDBJ databases">
        <title>Comparative genomics of Brasilonema spp. strains.</title>
        <authorList>
            <person name="Alvarenga D.O."/>
            <person name="Fiore M.F."/>
            <person name="Varani A.M."/>
        </authorList>
    </citation>
    <scope>NUCLEOTIDE SEQUENCE [LARGE SCALE GENOMIC DNA]</scope>
    <source>
        <strain evidence="3 4">SPC951</strain>
    </source>
</reference>
<dbReference type="RefSeq" id="WP_169157185.1">
    <property type="nucleotide sequence ID" value="NZ_CAWPJE010000206.1"/>
</dbReference>
<organism evidence="3 4">
    <name type="scientific">Brasilonema bromeliae SPC951</name>
    <dbReference type="NCBI Taxonomy" id="385972"/>
    <lineage>
        <taxon>Bacteria</taxon>
        <taxon>Bacillati</taxon>
        <taxon>Cyanobacteriota</taxon>
        <taxon>Cyanophyceae</taxon>
        <taxon>Nostocales</taxon>
        <taxon>Scytonemataceae</taxon>
        <taxon>Brasilonema</taxon>
        <taxon>Bromeliae group (in: Brasilonema)</taxon>
    </lineage>
</organism>
<keyword evidence="4" id="KW-1185">Reference proteome</keyword>
<dbReference type="PANTHER" id="PTHR31350">
    <property type="entry name" value="SI:DKEY-261L7.2"/>
    <property type="match status" value="1"/>
</dbReference>
<dbReference type="InterPro" id="IPR011990">
    <property type="entry name" value="TPR-like_helical_dom_sf"/>
</dbReference>
<name>A0ABX1PEQ5_9CYAN</name>
<dbReference type="Gene3D" id="1.25.40.10">
    <property type="entry name" value="Tetratricopeptide repeat domain"/>
    <property type="match status" value="1"/>
</dbReference>